<dbReference type="InterPro" id="IPR011761">
    <property type="entry name" value="ATP-grasp"/>
</dbReference>
<dbReference type="Pfam" id="PF02785">
    <property type="entry name" value="Biotin_carb_C"/>
    <property type="match status" value="1"/>
</dbReference>
<evidence type="ECO:0000256" key="7">
    <source>
        <dbReference type="PROSITE-ProRule" id="PRU00409"/>
    </source>
</evidence>
<dbReference type="GO" id="GO:0005524">
    <property type="term" value="F:ATP binding"/>
    <property type="evidence" value="ECO:0007669"/>
    <property type="project" value="UniProtKB-UniRule"/>
</dbReference>
<dbReference type="InterPro" id="IPR011054">
    <property type="entry name" value="Rudment_hybrid_motif"/>
</dbReference>
<name>A0A7Y9S063_9ACTN</name>
<evidence type="ECO:0000256" key="2">
    <source>
        <dbReference type="ARBA" id="ARBA00013263"/>
    </source>
</evidence>
<dbReference type="PANTHER" id="PTHR18866:SF33">
    <property type="entry name" value="METHYLCROTONOYL-COA CARBOXYLASE SUBUNIT ALPHA, MITOCHONDRIAL-RELATED"/>
    <property type="match status" value="1"/>
</dbReference>
<dbReference type="EMBL" id="JACCAA010000001">
    <property type="protein sequence ID" value="NYG59500.1"/>
    <property type="molecule type" value="Genomic_DNA"/>
</dbReference>
<dbReference type="AlphaFoldDB" id="A0A7Y9S063"/>
<dbReference type="GO" id="GO:0004075">
    <property type="term" value="F:biotin carboxylase activity"/>
    <property type="evidence" value="ECO:0007669"/>
    <property type="project" value="UniProtKB-EC"/>
</dbReference>
<dbReference type="EC" id="6.3.4.14" evidence="2"/>
<dbReference type="Gene3D" id="3.30.470.20">
    <property type="entry name" value="ATP-grasp fold, B domain"/>
    <property type="match status" value="1"/>
</dbReference>
<dbReference type="Pfam" id="PF02786">
    <property type="entry name" value="CPSase_L_D2"/>
    <property type="match status" value="1"/>
</dbReference>
<dbReference type="InterPro" id="IPR011053">
    <property type="entry name" value="Single_hybrid_motif"/>
</dbReference>
<dbReference type="InterPro" id="IPR005479">
    <property type="entry name" value="CPAse_ATP-bd"/>
</dbReference>
<dbReference type="CDD" id="cd06850">
    <property type="entry name" value="biotinyl_domain"/>
    <property type="match status" value="1"/>
</dbReference>
<dbReference type="SUPFAM" id="SSF51246">
    <property type="entry name" value="Rudiment single hybrid motif"/>
    <property type="match status" value="1"/>
</dbReference>
<dbReference type="SUPFAM" id="SSF51230">
    <property type="entry name" value="Single hybrid motif"/>
    <property type="match status" value="1"/>
</dbReference>
<feature type="domain" description="Biotin carboxylation" evidence="10">
    <location>
        <begin position="1"/>
        <end position="431"/>
    </location>
</feature>
<dbReference type="PROSITE" id="PS00188">
    <property type="entry name" value="BIOTIN"/>
    <property type="match status" value="1"/>
</dbReference>
<proteinExistence type="predicted"/>
<dbReference type="PROSITE" id="PS00866">
    <property type="entry name" value="CPSASE_1"/>
    <property type="match status" value="1"/>
</dbReference>
<comment type="caution">
    <text evidence="11">The sequence shown here is derived from an EMBL/GenBank/DDBJ whole genome shotgun (WGS) entry which is preliminary data.</text>
</comment>
<organism evidence="11 12">
    <name type="scientific">Nocardioides daedukensis</name>
    <dbReference type="NCBI Taxonomy" id="634462"/>
    <lineage>
        <taxon>Bacteria</taxon>
        <taxon>Bacillati</taxon>
        <taxon>Actinomycetota</taxon>
        <taxon>Actinomycetes</taxon>
        <taxon>Propionibacteriales</taxon>
        <taxon>Nocardioidaceae</taxon>
        <taxon>Nocardioides</taxon>
    </lineage>
</organism>
<dbReference type="SMART" id="SM00878">
    <property type="entry name" value="Biotin_carb_C"/>
    <property type="match status" value="1"/>
</dbReference>
<dbReference type="RefSeq" id="WP_179502540.1">
    <property type="nucleotide sequence ID" value="NZ_JACCAA010000001.1"/>
</dbReference>
<accession>A0A7Y9S063</accession>
<keyword evidence="3" id="KW-0436">Ligase</keyword>
<keyword evidence="12" id="KW-1185">Reference proteome</keyword>
<comment type="cofactor">
    <cofactor evidence="1">
        <name>biotin</name>
        <dbReference type="ChEBI" id="CHEBI:57586"/>
    </cofactor>
</comment>
<evidence type="ECO:0000313" key="12">
    <source>
        <dbReference type="Proteomes" id="UP000540656"/>
    </source>
</evidence>
<protein>
    <recommendedName>
        <fullName evidence="2">biotin carboxylase</fullName>
        <ecNumber evidence="2">6.3.4.14</ecNumber>
    </recommendedName>
</protein>
<reference evidence="11 12" key="1">
    <citation type="submission" date="2020-07" db="EMBL/GenBank/DDBJ databases">
        <title>Sequencing the genomes of 1000 actinobacteria strains.</title>
        <authorList>
            <person name="Klenk H.-P."/>
        </authorList>
    </citation>
    <scope>NUCLEOTIDE SEQUENCE [LARGE SCALE GENOMIC DNA]</scope>
    <source>
        <strain evidence="11 12">DSM 23819</strain>
    </source>
</reference>
<evidence type="ECO:0000256" key="6">
    <source>
        <dbReference type="ARBA" id="ARBA00023267"/>
    </source>
</evidence>
<dbReference type="Gene3D" id="2.40.50.100">
    <property type="match status" value="1"/>
</dbReference>
<dbReference type="PROSITE" id="PS50968">
    <property type="entry name" value="BIOTINYL_LIPOYL"/>
    <property type="match status" value="1"/>
</dbReference>
<gene>
    <name evidence="11" type="ORF">BJ980_002423</name>
</gene>
<evidence type="ECO:0000259" key="8">
    <source>
        <dbReference type="PROSITE" id="PS50968"/>
    </source>
</evidence>
<evidence type="ECO:0000256" key="1">
    <source>
        <dbReference type="ARBA" id="ARBA00001953"/>
    </source>
</evidence>
<dbReference type="InterPro" id="IPR001882">
    <property type="entry name" value="Biotin_BS"/>
</dbReference>
<dbReference type="GO" id="GO:0046872">
    <property type="term" value="F:metal ion binding"/>
    <property type="evidence" value="ECO:0007669"/>
    <property type="project" value="InterPro"/>
</dbReference>
<evidence type="ECO:0000256" key="3">
    <source>
        <dbReference type="ARBA" id="ARBA00022598"/>
    </source>
</evidence>
<dbReference type="Proteomes" id="UP000540656">
    <property type="component" value="Unassembled WGS sequence"/>
</dbReference>
<dbReference type="PROSITE" id="PS50979">
    <property type="entry name" value="BC"/>
    <property type="match status" value="1"/>
</dbReference>
<dbReference type="InterPro" id="IPR011764">
    <property type="entry name" value="Biotin_carboxylation_dom"/>
</dbReference>
<dbReference type="FunFam" id="2.40.50.100:FF:000003">
    <property type="entry name" value="Acetyl-CoA carboxylase biotin carboxyl carrier protein"/>
    <property type="match status" value="1"/>
</dbReference>
<dbReference type="Pfam" id="PF00289">
    <property type="entry name" value="Biotin_carb_N"/>
    <property type="match status" value="1"/>
</dbReference>
<keyword evidence="5 7" id="KW-0067">ATP-binding</keyword>
<dbReference type="SUPFAM" id="SSF52440">
    <property type="entry name" value="PreATP-grasp domain"/>
    <property type="match status" value="1"/>
</dbReference>
<dbReference type="PROSITE" id="PS00867">
    <property type="entry name" value="CPSASE_2"/>
    <property type="match status" value="1"/>
</dbReference>
<dbReference type="PROSITE" id="PS50975">
    <property type="entry name" value="ATP_GRASP"/>
    <property type="match status" value="1"/>
</dbReference>
<dbReference type="InterPro" id="IPR000089">
    <property type="entry name" value="Biotin_lipoyl"/>
</dbReference>
<evidence type="ECO:0000256" key="4">
    <source>
        <dbReference type="ARBA" id="ARBA00022741"/>
    </source>
</evidence>
<evidence type="ECO:0000313" key="11">
    <source>
        <dbReference type="EMBL" id="NYG59500.1"/>
    </source>
</evidence>
<dbReference type="InterPro" id="IPR005481">
    <property type="entry name" value="BC-like_N"/>
</dbReference>
<keyword evidence="6" id="KW-0092">Biotin</keyword>
<feature type="domain" description="ATP-grasp" evidence="9">
    <location>
        <begin position="91"/>
        <end position="304"/>
    </location>
</feature>
<dbReference type="Pfam" id="PF00364">
    <property type="entry name" value="Biotin_lipoyl"/>
    <property type="match status" value="1"/>
</dbReference>
<dbReference type="InterPro" id="IPR016185">
    <property type="entry name" value="PreATP-grasp_dom_sf"/>
</dbReference>
<evidence type="ECO:0000259" key="10">
    <source>
        <dbReference type="PROSITE" id="PS50979"/>
    </source>
</evidence>
<sequence>MLSSVLIANRGEIALRVIRAARALGIRSIAVYTDPDAGAPHAREADQAVHISSYLDIDAVVSAAQETGASAIHPGYGFLSERAEFARAVEEAGLKLVGPSSTVMEQMGRKDAAREIAVAAGVPVVPTNADEFPVLVKAAAGGGGKGMRIVRSAEEFDDAVAAAKREAASAFGDDTILVEKYVERGRHIEVQVIADHHGNVVHLFERDCSTQRRHQKVLEEAPAPTISSETRQLVLDSAVALSKQVGYTNAGTVEFLLDEATGQAYFLEMNTRLQVEHPVTEAVVAHNPAGDKVDLVQLQLRIAAGAELPFGQDDLWVDGHAIEARVYAEDPFNDFLPQAGTASLVHWPELARIDAALETGQVVSTSFDPMLGKIIVHGADREAARTALVRALDQATIFGLTTNTGFLRALAASDEFRDATIDTAWLDRNQVPTPENDIARIFAAWAAAPEVGRGPGQLDGWRDGARPAPITIELDRDVVVDRAAGTVDGNPVVESHSHGSRVDCRRTVLAIDGTRHGATTAVTAHRVEVVHRGQRHVFARPDLFADQGPAVGDGTILAPMPGTVLTVNVAVGDRVSAGDPLGAMEAMKMELALKAPFDGTVVEVNHAAGEQVALGVVLFTVDPDSEEAAE</sequence>
<feature type="domain" description="Lipoyl-binding" evidence="8">
    <location>
        <begin position="544"/>
        <end position="622"/>
    </location>
</feature>
<dbReference type="SUPFAM" id="SSF56059">
    <property type="entry name" value="Glutathione synthetase ATP-binding domain-like"/>
    <property type="match status" value="1"/>
</dbReference>
<dbReference type="PANTHER" id="PTHR18866">
    <property type="entry name" value="CARBOXYLASE:PYRUVATE/ACETYL-COA/PROPIONYL-COA CARBOXYLASE"/>
    <property type="match status" value="1"/>
</dbReference>
<evidence type="ECO:0000256" key="5">
    <source>
        <dbReference type="ARBA" id="ARBA00022840"/>
    </source>
</evidence>
<dbReference type="InterPro" id="IPR050856">
    <property type="entry name" value="Biotin_carboxylase_complex"/>
</dbReference>
<evidence type="ECO:0000259" key="9">
    <source>
        <dbReference type="PROSITE" id="PS50975"/>
    </source>
</evidence>
<dbReference type="InterPro" id="IPR005482">
    <property type="entry name" value="Biotin_COase_C"/>
</dbReference>
<keyword evidence="4 7" id="KW-0547">Nucleotide-binding</keyword>